<dbReference type="OMA" id="DQYEQRT"/>
<dbReference type="EMBL" id="JH431265">
    <property type="status" value="NOT_ANNOTATED_CDS"/>
    <property type="molecule type" value="Genomic_DNA"/>
</dbReference>
<dbReference type="Gene3D" id="3.10.20.90">
    <property type="entry name" value="Phosphatidylinositol 3-kinase Catalytic Subunit, Chain A, domain 1"/>
    <property type="match status" value="1"/>
</dbReference>
<dbReference type="GO" id="GO:0005938">
    <property type="term" value="C:cell cortex"/>
    <property type="evidence" value="ECO:0007669"/>
    <property type="project" value="TreeGrafter"/>
</dbReference>
<dbReference type="FunFam" id="2.30.30.190:FF:000013">
    <property type="entry name" value="Tubulin-folding cofactor B"/>
    <property type="match status" value="1"/>
</dbReference>
<dbReference type="PROSITE" id="PS00845">
    <property type="entry name" value="CAP_GLY_1"/>
    <property type="match status" value="1"/>
</dbReference>
<dbReference type="GO" id="GO:0007021">
    <property type="term" value="P:tubulin complex assembly"/>
    <property type="evidence" value="ECO:0007669"/>
    <property type="project" value="InterPro"/>
</dbReference>
<dbReference type="Proteomes" id="UP000014500">
    <property type="component" value="Unassembled WGS sequence"/>
</dbReference>
<feature type="domain" description="CAP-Gly" evidence="5">
    <location>
        <begin position="184"/>
        <end position="226"/>
    </location>
</feature>
<dbReference type="GO" id="GO:0035371">
    <property type="term" value="C:microtubule plus-end"/>
    <property type="evidence" value="ECO:0007669"/>
    <property type="project" value="TreeGrafter"/>
</dbReference>
<sequence>MLDPDYVVITHSNVNLTVTSNINSFASERRFDKSLAVSAFKGKLELLTGALTGSMKLELYDKDNKLVTQIEGDDKLLGSFPIDDGMRIHVIDKAHQPGEFEDLSKVEKFELGDDEYSKRQDSARAFLAKNKLGKFSEKSADQEKLKESQLKQEKLLADQITVNSRCEVRVPGQMVRRGTVLFVGHVHFKPGSWVGIKYDEPFGKNDGSVDGQRYFDCLPKYGGFVKPQNITVGDFPEDDLGLDDEM</sequence>
<dbReference type="GO" id="GO:0005829">
    <property type="term" value="C:cytosol"/>
    <property type="evidence" value="ECO:0007669"/>
    <property type="project" value="UniProtKB-ARBA"/>
</dbReference>
<comment type="subcellular location">
    <subcellularLocation>
        <location evidence="1">Cytoplasm</location>
    </subcellularLocation>
</comment>
<keyword evidence="2" id="KW-0963">Cytoplasm</keyword>
<dbReference type="SMART" id="SM01052">
    <property type="entry name" value="CAP_GLY"/>
    <property type="match status" value="1"/>
</dbReference>
<dbReference type="GO" id="GO:0005634">
    <property type="term" value="C:nucleus"/>
    <property type="evidence" value="ECO:0007669"/>
    <property type="project" value="TreeGrafter"/>
</dbReference>
<evidence type="ECO:0000313" key="7">
    <source>
        <dbReference type="Proteomes" id="UP000014500"/>
    </source>
</evidence>
<dbReference type="Pfam" id="PF01302">
    <property type="entry name" value="CAP_GLY"/>
    <property type="match status" value="1"/>
</dbReference>
<dbReference type="SUPFAM" id="SSF54236">
    <property type="entry name" value="Ubiquitin-like"/>
    <property type="match status" value="1"/>
</dbReference>
<dbReference type="GO" id="GO:0051010">
    <property type="term" value="F:microtubule plus-end binding"/>
    <property type="evidence" value="ECO:0007669"/>
    <property type="project" value="TreeGrafter"/>
</dbReference>
<dbReference type="CDD" id="cd01789">
    <property type="entry name" value="Ubl_TBCB"/>
    <property type="match status" value="1"/>
</dbReference>
<dbReference type="PANTHER" id="PTHR18916:SF85">
    <property type="entry name" value="TUBULIN-FOLDING COFACTOR B"/>
    <property type="match status" value="1"/>
</dbReference>
<evidence type="ECO:0000313" key="6">
    <source>
        <dbReference type="EnsemblMetazoa" id="SMAR003042-PA"/>
    </source>
</evidence>
<evidence type="ECO:0000256" key="1">
    <source>
        <dbReference type="ARBA" id="ARBA00004496"/>
    </source>
</evidence>
<dbReference type="EnsemblMetazoa" id="SMAR003042-RA">
    <property type="protein sequence ID" value="SMAR003042-PA"/>
    <property type="gene ID" value="SMAR003042"/>
</dbReference>
<reference evidence="6" key="2">
    <citation type="submission" date="2015-02" db="UniProtKB">
        <authorList>
            <consortium name="EnsemblMetazoa"/>
        </authorList>
    </citation>
    <scope>IDENTIFICATION</scope>
</reference>
<evidence type="ECO:0000259" key="5">
    <source>
        <dbReference type="PROSITE" id="PS50245"/>
    </source>
</evidence>
<keyword evidence="7" id="KW-1185">Reference proteome</keyword>
<reference evidence="7" key="1">
    <citation type="submission" date="2011-05" db="EMBL/GenBank/DDBJ databases">
        <authorList>
            <person name="Richards S.R."/>
            <person name="Qu J."/>
            <person name="Jiang H."/>
            <person name="Jhangiani S.N."/>
            <person name="Agravi P."/>
            <person name="Goodspeed R."/>
            <person name="Gross S."/>
            <person name="Mandapat C."/>
            <person name="Jackson L."/>
            <person name="Mathew T."/>
            <person name="Pu L."/>
            <person name="Thornton R."/>
            <person name="Saada N."/>
            <person name="Wilczek-Boney K.B."/>
            <person name="Lee S."/>
            <person name="Kovar C."/>
            <person name="Wu Y."/>
            <person name="Scherer S.E."/>
            <person name="Worley K.C."/>
            <person name="Muzny D.M."/>
            <person name="Gibbs R."/>
        </authorList>
    </citation>
    <scope>NUCLEOTIDE SEQUENCE</scope>
    <source>
        <strain evidence="7">Brora</strain>
    </source>
</reference>
<evidence type="ECO:0000256" key="3">
    <source>
        <dbReference type="ARBA" id="ARBA00023186"/>
    </source>
</evidence>
<dbReference type="Pfam" id="PF14560">
    <property type="entry name" value="Ubiquitin_2"/>
    <property type="match status" value="1"/>
</dbReference>
<dbReference type="GO" id="GO:0007023">
    <property type="term" value="P:post-chaperonin tubulin folding pathway"/>
    <property type="evidence" value="ECO:0007669"/>
    <property type="project" value="InterPro"/>
</dbReference>
<dbReference type="InterPro" id="IPR029071">
    <property type="entry name" value="Ubiquitin-like_domsf"/>
</dbReference>
<dbReference type="PROSITE" id="PS50245">
    <property type="entry name" value="CAP_GLY_2"/>
    <property type="match status" value="1"/>
</dbReference>
<proteinExistence type="inferred from homology"/>
<dbReference type="PhylomeDB" id="T1IPT7"/>
<keyword evidence="3" id="KW-0143">Chaperone</keyword>
<dbReference type="InterPro" id="IPR000626">
    <property type="entry name" value="Ubiquitin-like_dom"/>
</dbReference>
<comment type="similarity">
    <text evidence="4">Belongs to the TBCB family.</text>
</comment>
<name>T1IPT7_STRMM</name>
<dbReference type="PANTHER" id="PTHR18916">
    <property type="entry name" value="DYNACTIN 1-RELATED MICROTUBULE-BINDING"/>
    <property type="match status" value="1"/>
</dbReference>
<protein>
    <recommendedName>
        <fullName evidence="5">CAP-Gly domain-containing protein</fullName>
    </recommendedName>
</protein>
<evidence type="ECO:0000256" key="4">
    <source>
        <dbReference type="ARBA" id="ARBA00025779"/>
    </source>
</evidence>
<dbReference type="InterPro" id="IPR036859">
    <property type="entry name" value="CAP-Gly_dom_sf"/>
</dbReference>
<dbReference type="SUPFAM" id="SSF74924">
    <property type="entry name" value="Cap-Gly domain"/>
    <property type="match status" value="1"/>
</dbReference>
<dbReference type="InterPro" id="IPR000938">
    <property type="entry name" value="CAP-Gly_domain"/>
</dbReference>
<dbReference type="AlphaFoldDB" id="T1IPT7"/>
<dbReference type="InterPro" id="IPR045172">
    <property type="entry name" value="TBCB_Ubl"/>
</dbReference>
<dbReference type="STRING" id="126957.T1IPT7"/>
<dbReference type="HOGENOM" id="CLU_067577_2_0_1"/>
<dbReference type="Gene3D" id="2.30.30.190">
    <property type="entry name" value="CAP Gly-rich-like domain"/>
    <property type="match status" value="1"/>
</dbReference>
<organism evidence="6 7">
    <name type="scientific">Strigamia maritima</name>
    <name type="common">European centipede</name>
    <name type="synonym">Geophilus maritimus</name>
    <dbReference type="NCBI Taxonomy" id="126957"/>
    <lineage>
        <taxon>Eukaryota</taxon>
        <taxon>Metazoa</taxon>
        <taxon>Ecdysozoa</taxon>
        <taxon>Arthropoda</taxon>
        <taxon>Myriapoda</taxon>
        <taxon>Chilopoda</taxon>
        <taxon>Pleurostigmophora</taxon>
        <taxon>Geophilomorpha</taxon>
        <taxon>Linotaeniidae</taxon>
        <taxon>Strigamia</taxon>
    </lineage>
</organism>
<dbReference type="GO" id="GO:0043014">
    <property type="term" value="F:alpha-tubulin binding"/>
    <property type="evidence" value="ECO:0007669"/>
    <property type="project" value="InterPro"/>
</dbReference>
<dbReference type="GO" id="GO:0031122">
    <property type="term" value="P:cytoplasmic microtubule organization"/>
    <property type="evidence" value="ECO:0007669"/>
    <property type="project" value="TreeGrafter"/>
</dbReference>
<accession>T1IPT7</accession>
<evidence type="ECO:0000256" key="2">
    <source>
        <dbReference type="ARBA" id="ARBA00022490"/>
    </source>
</evidence>
<dbReference type="eggNOG" id="KOG3206">
    <property type="taxonomic scope" value="Eukaryota"/>
</dbReference>